<organism evidence="2 3">
    <name type="scientific">Paraphaeosphaeria minitans</name>
    <dbReference type="NCBI Taxonomy" id="565426"/>
    <lineage>
        <taxon>Eukaryota</taxon>
        <taxon>Fungi</taxon>
        <taxon>Dikarya</taxon>
        <taxon>Ascomycota</taxon>
        <taxon>Pezizomycotina</taxon>
        <taxon>Dothideomycetes</taxon>
        <taxon>Pleosporomycetidae</taxon>
        <taxon>Pleosporales</taxon>
        <taxon>Massarineae</taxon>
        <taxon>Didymosphaeriaceae</taxon>
        <taxon>Paraphaeosphaeria</taxon>
    </lineage>
</organism>
<keyword evidence="3" id="KW-1185">Reference proteome</keyword>
<evidence type="ECO:0000313" key="2">
    <source>
        <dbReference type="EMBL" id="KAF9741609.1"/>
    </source>
</evidence>
<reference evidence="2" key="1">
    <citation type="journal article" date="2020" name="Mol. Plant Microbe Interact.">
        <title>Genome Sequence of the Biocontrol Agent Coniothyrium minitans strain Conio (IMI 134523).</title>
        <authorList>
            <person name="Patel D."/>
            <person name="Shittu T.A."/>
            <person name="Baroncelli R."/>
            <person name="Muthumeenakshi S."/>
            <person name="Osborne T.H."/>
            <person name="Janganan T.K."/>
            <person name="Sreenivasaprasad S."/>
        </authorList>
    </citation>
    <scope>NUCLEOTIDE SEQUENCE</scope>
    <source>
        <strain evidence="2">Conio</strain>
    </source>
</reference>
<proteinExistence type="predicted"/>
<name>A0A9P6KX39_9PLEO</name>
<evidence type="ECO:0000259" key="1">
    <source>
        <dbReference type="Pfam" id="PF06094"/>
    </source>
</evidence>
<evidence type="ECO:0000313" key="3">
    <source>
        <dbReference type="Proteomes" id="UP000756921"/>
    </source>
</evidence>
<dbReference type="Pfam" id="PF06094">
    <property type="entry name" value="GGACT"/>
    <property type="match status" value="1"/>
</dbReference>
<gene>
    <name evidence="2" type="ORF">PMIN01_01148</name>
</gene>
<dbReference type="Proteomes" id="UP000756921">
    <property type="component" value="Unassembled WGS sequence"/>
</dbReference>
<accession>A0A9P6KX39</accession>
<protein>
    <recommendedName>
        <fullName evidence="1">Gamma-glutamylcyclotransferase AIG2-like domain-containing protein</fullName>
    </recommendedName>
</protein>
<dbReference type="InterPro" id="IPR009288">
    <property type="entry name" value="AIG2-like_dom"/>
</dbReference>
<dbReference type="OrthoDB" id="3262926at2759"/>
<dbReference type="Gene3D" id="3.10.490.10">
    <property type="entry name" value="Gamma-glutamyl cyclotransferase-like"/>
    <property type="match status" value="1"/>
</dbReference>
<dbReference type="EMBL" id="WJXW01000001">
    <property type="protein sequence ID" value="KAF9741609.1"/>
    <property type="molecule type" value="Genomic_DNA"/>
</dbReference>
<feature type="domain" description="Gamma-glutamylcyclotransferase AIG2-like" evidence="1">
    <location>
        <begin position="3"/>
        <end position="62"/>
    </location>
</feature>
<dbReference type="SUPFAM" id="SSF110857">
    <property type="entry name" value="Gamma-glutamyl cyclotransferase-like"/>
    <property type="match status" value="1"/>
</dbReference>
<sequence length="78" mass="9218">MWGLYPALVDGEEGDIVRGWAYLVESREHEDRLRFYETNKYEVVRCEIWIEGSRISGLAFRFCGKRGLDVKLWLCCLN</sequence>
<comment type="caution">
    <text evidence="2">The sequence shown here is derived from an EMBL/GenBank/DDBJ whole genome shotgun (WGS) entry which is preliminary data.</text>
</comment>
<dbReference type="AlphaFoldDB" id="A0A9P6KX39"/>
<dbReference type="InterPro" id="IPR036568">
    <property type="entry name" value="GGCT-like_sf"/>
</dbReference>